<feature type="region of interest" description="C-terminal hotdog fold" evidence="8">
    <location>
        <begin position="460"/>
        <end position="606"/>
    </location>
</feature>
<feature type="active site" description="Proton acceptor; for dehydratase activity" evidence="8">
    <location>
        <position position="357"/>
    </location>
</feature>
<sequence length="1976" mass="215301">MRTFKGLQWYAQRTLLGYYLDTVLSWQPALFAVQVGVTEMLRQSGVHPSAVAGHSVGEVAAAWACGALSLEAAVKVVYHRSKLQQTTKGSGQMTAVGQDAQAVRDLLHDLGLVQSVCISGINSPKGVTVAGSTAGLSRMEDALAHFGLFYKRLELDYAFHSPTMDGLEQGVKQSLSGLETSKPVVPFYSTVTGNVLAGEALDAEYWWHNVRQPVLFEQAVKNLLADGFNVCIEVGPHPVLRTYVNDCFKEAGVNGRVIPTVMRGDDDPARVMGAVAQAMIAGVNIDWRGFFPSKGAFVALPSYPWQRERHWHPLTSESLGTLYRKKCHPLLGYPLPQHDLTWENQIDTQTHPALADHAVGGATVFPGAGFAELALASALAWHPGSHAEIEELEIRSPLLLSAEHSKLVRLEVDGQDGAFAIKAREHAGSEPFVLHVTGRILRDAGGILLREDAPVLPKRKPDFDSHEHQAMTRLVGLSYGPAFLSISHGWVEGNSALALYRIAEILEPELDHHHLHPSLLDSAFQLIFQILKNDRTEHEGIAFVPVKLGKIVFRTGSTRPHLAVASLRRRSPHSLLADFTIFDASGLALAFIKDVRFRSIRLHKGPGDQLRYLECRSIPKSAMPEIDASPSLSFALTLQTMKEAVRHSVLKGIQRRYSEEVDPLLDSLCSRFTLESIHPRPRRGSASSGTASYGFAPFLSHLLAMAQEDGLVEFKTGITDLKVLASRENQVTAQDIWNSLINDYPDYFKIIHAVGRVGMHLQSLLDGGVQLQSVCHTDISALVRQALGADCRYAIGKAMRSLVATALNCLPEGQRIGILEVCEGPPLFALDLCPSLDFDRVDFGFASTNPESLEEARRLREKFPAIGINTIAAADLEQTDAGEPRRLFQLAIVLLDFMDAGDALRALEYVATRLMPGASIVFIGQHGSRWIDFLFGGRPGWWSEPAVGGLGSRQQPMRFWKDQMERMGFSSTTLLEFYPDNASGSYLLVGQFDGTNIEFLQTSITSPVNWLILTDEQGYPAALAERLRKKMIERGASVKVISGSDIGQILLDAQTDTGTLDGIVHLVGLNALPPPHEESFRGVRHQIDRCQSVASLIKACESIQTSACCWIVTAGAMADTLPNRHPSAWRTSTASFGDASLWGFARTLANERPKTPVCLIDLEDPFALETAVAALDREFLAHDGEQEVVITATGGRFVPRLKLKPPPGVYESAAIGENSVLRLGFQMPGQLRNLRWEKHPRTVPGSLDLEVEVRATGLNFRDVMYALGMLSDEAVENGFAGPSLGLEFAGIVHTVGSGIIGFAPGDHVVGFGPSSFSNRVVTRTNAIAHIPPGLSFESAATIPSAFFTAYYALRHLAHLGKGEKVLIHGAAGGVGIAAIQVAKWCGAEIFATAGSDEKRDFLRLLGIEQVFDSRSLAFADEILLVTGGTGVDVVLNSLAGEAVNRNLRVLKPFGRFLELGKRDFYENTKIGLRPFRNNISYFGIDADQLMSEQPQLTGQLFGEIMALFAEGVLYPLPYHTFEAEDVVDAFRYMQQSKQIGKIVVTYHNGISSFHPDSMRAGPQLRLSSDGAYLVTGGLGGFGLKTAQWLVEKGVRQLILVSRQGLVSDESKQSVAAMESKGVQVLAAACDVTDKGQLSALLQDAAKRFSPLRGIVHSAMVIDDALIRNMDEGQIRRVFAPKILGAQNLHELTLGAKLDFFVLFSSATTLFGNPGQANYIAANTWLEALARYRRGLGLPATSVLWGAIGDTGFLARNEKARDALQNRMGGAPIHSSVALDVLERLLLEGSSGEGVLDFDWKALSRFLPNAGKPKFSELALHAGEVENAESSTQHINLLLADLPDEELLDIFVNMLKQEVGEILRVSLEKIDAFKSLHLMGLDSLMGVELAVALESRFGIRLPVMALSESPSIDKLAVRILAQLRGKEEADATAAEQALGQVRQVITQHAADVPEDVITRIAEDLTDGRTAYPDQLPR</sequence>
<dbReference type="SUPFAM" id="SSF55048">
    <property type="entry name" value="Probable ACP-binding domain of malonyl-CoA ACP transacylase"/>
    <property type="match status" value="1"/>
</dbReference>
<evidence type="ECO:0000256" key="4">
    <source>
        <dbReference type="ARBA" id="ARBA00022679"/>
    </source>
</evidence>
<evidence type="ECO:0000313" key="12">
    <source>
        <dbReference type="Proteomes" id="UP000249396"/>
    </source>
</evidence>
<reference evidence="11 12" key="1">
    <citation type="journal article" date="2018" name="Aquat. Microb. Ecol.">
        <title>Gammaproteobacterial methanotrophs dominate.</title>
        <authorList>
            <person name="Rissanen A.J."/>
            <person name="Saarenheimo J."/>
            <person name="Tiirola M."/>
            <person name="Peura S."/>
            <person name="Aalto S.L."/>
            <person name="Karvinen A."/>
            <person name="Nykanen H."/>
        </authorList>
    </citation>
    <scope>NUCLEOTIDE SEQUENCE [LARGE SCALE GENOMIC DNA]</scope>
    <source>
        <strain evidence="11">AMbin10</strain>
    </source>
</reference>
<evidence type="ECO:0000256" key="8">
    <source>
        <dbReference type="PROSITE-ProRule" id="PRU01363"/>
    </source>
</evidence>
<dbReference type="InterPro" id="IPR036291">
    <property type="entry name" value="NAD(P)-bd_dom_sf"/>
</dbReference>
<dbReference type="InterPro" id="IPR020843">
    <property type="entry name" value="ER"/>
</dbReference>
<dbReference type="Gene3D" id="3.90.180.10">
    <property type="entry name" value="Medium-chain alcohol dehydrogenases, catalytic domain"/>
    <property type="match status" value="1"/>
</dbReference>
<gene>
    <name evidence="11" type="ORF">DM484_21295</name>
</gene>
<dbReference type="Pfam" id="PF00107">
    <property type="entry name" value="ADH_zinc_N"/>
    <property type="match status" value="1"/>
</dbReference>
<dbReference type="InterPro" id="IPR057326">
    <property type="entry name" value="KR_dom"/>
</dbReference>
<feature type="domain" description="PKS/mFAS DH" evidence="10">
    <location>
        <begin position="328"/>
        <end position="606"/>
    </location>
</feature>
<dbReference type="InterPro" id="IPR001227">
    <property type="entry name" value="Ac_transferase_dom_sf"/>
</dbReference>
<dbReference type="Pfam" id="PF08240">
    <property type="entry name" value="ADH_N"/>
    <property type="match status" value="1"/>
</dbReference>
<evidence type="ECO:0000256" key="2">
    <source>
        <dbReference type="ARBA" id="ARBA00022450"/>
    </source>
</evidence>
<dbReference type="Gene3D" id="1.10.1200.10">
    <property type="entry name" value="ACP-like"/>
    <property type="match status" value="1"/>
</dbReference>
<dbReference type="InterPro" id="IPR042104">
    <property type="entry name" value="PKS_dehydratase_sf"/>
</dbReference>
<keyword evidence="3" id="KW-0597">Phosphoprotein</keyword>
<dbReference type="Pfam" id="PF21089">
    <property type="entry name" value="PKS_DH_N"/>
    <property type="match status" value="1"/>
</dbReference>
<dbReference type="FunFam" id="3.40.50.720:FF:000209">
    <property type="entry name" value="Polyketide synthase Pks12"/>
    <property type="match status" value="1"/>
</dbReference>
<dbReference type="PANTHER" id="PTHR43775">
    <property type="entry name" value="FATTY ACID SYNTHASE"/>
    <property type="match status" value="1"/>
</dbReference>
<protein>
    <submittedName>
        <fullName evidence="11">Beta-ketoacyl synthase</fullName>
    </submittedName>
</protein>
<dbReference type="SUPFAM" id="SSF52151">
    <property type="entry name" value="FabD/lysophospholipase-like"/>
    <property type="match status" value="1"/>
</dbReference>
<name>A0A2W4QQL4_9GAMM</name>
<dbReference type="InterPro" id="IPR014043">
    <property type="entry name" value="Acyl_transferase_dom"/>
</dbReference>
<dbReference type="CDD" id="cd05195">
    <property type="entry name" value="enoyl_red"/>
    <property type="match status" value="1"/>
</dbReference>
<dbReference type="InterPro" id="IPR002364">
    <property type="entry name" value="Quin_OxRdtase/zeta-crystal_CS"/>
</dbReference>
<dbReference type="Pfam" id="PF08659">
    <property type="entry name" value="KR"/>
    <property type="match status" value="1"/>
</dbReference>
<feature type="active site" description="Proton donor; for dehydratase activity" evidence="8">
    <location>
        <position position="521"/>
    </location>
</feature>
<organism evidence="11 12">
    <name type="scientific">Candidatus Methylumidiphilus alinenensis</name>
    <dbReference type="NCBI Taxonomy" id="2202197"/>
    <lineage>
        <taxon>Bacteria</taxon>
        <taxon>Pseudomonadati</taxon>
        <taxon>Pseudomonadota</taxon>
        <taxon>Gammaproteobacteria</taxon>
        <taxon>Methylococcales</taxon>
        <taxon>Candidatus Methylumidiphilus</taxon>
    </lineage>
</organism>
<dbReference type="Pfam" id="PF00550">
    <property type="entry name" value="PP-binding"/>
    <property type="match status" value="1"/>
</dbReference>
<keyword evidence="7" id="KW-0012">Acyltransferase</keyword>
<dbReference type="PROSITE" id="PS01162">
    <property type="entry name" value="QOR_ZETA_CRYSTAL"/>
    <property type="match status" value="1"/>
</dbReference>
<dbReference type="SMART" id="SM00823">
    <property type="entry name" value="PKS_PP"/>
    <property type="match status" value="1"/>
</dbReference>
<comment type="caution">
    <text evidence="11">The sequence shown here is derived from an EMBL/GenBank/DDBJ whole genome shotgun (WGS) entry which is preliminary data.</text>
</comment>
<dbReference type="GO" id="GO:0004312">
    <property type="term" value="F:fatty acid synthase activity"/>
    <property type="evidence" value="ECO:0007669"/>
    <property type="project" value="TreeGrafter"/>
</dbReference>
<dbReference type="GO" id="GO:0031177">
    <property type="term" value="F:phosphopantetheine binding"/>
    <property type="evidence" value="ECO:0007669"/>
    <property type="project" value="InterPro"/>
</dbReference>
<accession>A0A2W4QQL4</accession>
<dbReference type="Proteomes" id="UP000249396">
    <property type="component" value="Unassembled WGS sequence"/>
</dbReference>
<dbReference type="Pfam" id="PF14765">
    <property type="entry name" value="PS-DH"/>
    <property type="match status" value="1"/>
</dbReference>
<evidence type="ECO:0000259" key="9">
    <source>
        <dbReference type="PROSITE" id="PS50075"/>
    </source>
</evidence>
<dbReference type="SMART" id="SM00826">
    <property type="entry name" value="PKS_DH"/>
    <property type="match status" value="1"/>
</dbReference>
<dbReference type="CDD" id="cd08955">
    <property type="entry name" value="KR_2_FAS_SDR_x"/>
    <property type="match status" value="1"/>
</dbReference>
<dbReference type="GO" id="GO:0006633">
    <property type="term" value="P:fatty acid biosynthetic process"/>
    <property type="evidence" value="ECO:0007669"/>
    <property type="project" value="TreeGrafter"/>
</dbReference>
<dbReference type="InterPro" id="IPR050091">
    <property type="entry name" value="PKS_NRPS_Biosynth_Enz"/>
</dbReference>
<dbReference type="InterPro" id="IPR013149">
    <property type="entry name" value="ADH-like_C"/>
</dbReference>
<evidence type="ECO:0000256" key="5">
    <source>
        <dbReference type="ARBA" id="ARBA00022857"/>
    </source>
</evidence>
<dbReference type="Gene3D" id="3.40.366.10">
    <property type="entry name" value="Malonyl-Coenzyme A Acyl Carrier Protein, domain 2"/>
    <property type="match status" value="1"/>
</dbReference>
<dbReference type="InterPro" id="IPR049900">
    <property type="entry name" value="PKS_mFAS_DH"/>
</dbReference>
<dbReference type="SMART" id="SM00829">
    <property type="entry name" value="PKS_ER"/>
    <property type="match status" value="1"/>
</dbReference>
<dbReference type="SUPFAM" id="SSF51735">
    <property type="entry name" value="NAD(P)-binding Rossmann-fold domains"/>
    <property type="match status" value="3"/>
</dbReference>
<comment type="similarity">
    <text evidence="1">Belongs to the short-chain dehydrogenases/reductases (SDR) family.</text>
</comment>
<dbReference type="SUPFAM" id="SSF47336">
    <property type="entry name" value="ACP-like"/>
    <property type="match status" value="1"/>
</dbReference>
<dbReference type="GO" id="GO:0016491">
    <property type="term" value="F:oxidoreductase activity"/>
    <property type="evidence" value="ECO:0007669"/>
    <property type="project" value="InterPro"/>
</dbReference>
<keyword evidence="4" id="KW-0808">Transferase</keyword>
<dbReference type="Gene3D" id="3.40.50.720">
    <property type="entry name" value="NAD(P)-binding Rossmann-like Domain"/>
    <property type="match status" value="3"/>
</dbReference>
<dbReference type="InterPro" id="IPR009081">
    <property type="entry name" value="PP-bd_ACP"/>
</dbReference>
<dbReference type="PANTHER" id="PTHR43775:SF37">
    <property type="entry name" value="SI:DKEY-61P9.11"/>
    <property type="match status" value="1"/>
</dbReference>
<dbReference type="InterPro" id="IPR013154">
    <property type="entry name" value="ADH-like_N"/>
</dbReference>
<dbReference type="InterPro" id="IPR016036">
    <property type="entry name" value="Malonyl_transacylase_ACP-bd"/>
</dbReference>
<dbReference type="SUPFAM" id="SSF50129">
    <property type="entry name" value="GroES-like"/>
    <property type="match status" value="1"/>
</dbReference>
<dbReference type="InterPro" id="IPR006162">
    <property type="entry name" value="Ppantetheine_attach_site"/>
</dbReference>
<dbReference type="InterPro" id="IPR049552">
    <property type="entry name" value="PKS_DH_N"/>
</dbReference>
<dbReference type="InterPro" id="IPR049551">
    <property type="entry name" value="PKS_DH_C"/>
</dbReference>
<dbReference type="InterPro" id="IPR011032">
    <property type="entry name" value="GroES-like_sf"/>
</dbReference>
<dbReference type="PROSITE" id="PS50075">
    <property type="entry name" value="CARRIER"/>
    <property type="match status" value="1"/>
</dbReference>
<dbReference type="SMART" id="SM00827">
    <property type="entry name" value="PKS_AT"/>
    <property type="match status" value="1"/>
</dbReference>
<dbReference type="Gene3D" id="3.10.129.110">
    <property type="entry name" value="Polyketide synthase dehydratase"/>
    <property type="match status" value="1"/>
</dbReference>
<dbReference type="InterPro" id="IPR036736">
    <property type="entry name" value="ACP-like_sf"/>
</dbReference>
<evidence type="ECO:0000256" key="3">
    <source>
        <dbReference type="ARBA" id="ARBA00022553"/>
    </source>
</evidence>
<evidence type="ECO:0000313" key="11">
    <source>
        <dbReference type="EMBL" id="PZN74475.1"/>
    </source>
</evidence>
<dbReference type="InterPro" id="IPR013968">
    <property type="entry name" value="PKS_KR"/>
</dbReference>
<dbReference type="InterPro" id="IPR020806">
    <property type="entry name" value="PKS_PP-bd"/>
</dbReference>
<keyword evidence="6" id="KW-0511">Multifunctional enzyme</keyword>
<evidence type="ECO:0000256" key="6">
    <source>
        <dbReference type="ARBA" id="ARBA00023268"/>
    </source>
</evidence>
<dbReference type="EMBL" id="QJPH01000426">
    <property type="protein sequence ID" value="PZN74475.1"/>
    <property type="molecule type" value="Genomic_DNA"/>
</dbReference>
<proteinExistence type="inferred from homology"/>
<evidence type="ECO:0000259" key="10">
    <source>
        <dbReference type="PROSITE" id="PS52019"/>
    </source>
</evidence>
<dbReference type="PROSITE" id="PS00012">
    <property type="entry name" value="PHOSPHOPANTETHEINE"/>
    <property type="match status" value="1"/>
</dbReference>
<dbReference type="Pfam" id="PF00698">
    <property type="entry name" value="Acyl_transf_1"/>
    <property type="match status" value="1"/>
</dbReference>
<keyword evidence="5" id="KW-0521">NADP</keyword>
<evidence type="ECO:0000256" key="1">
    <source>
        <dbReference type="ARBA" id="ARBA00006484"/>
    </source>
</evidence>
<feature type="region of interest" description="N-terminal hotdog fold" evidence="8">
    <location>
        <begin position="328"/>
        <end position="447"/>
    </location>
</feature>
<keyword evidence="2" id="KW-0596">Phosphopantetheine</keyword>
<dbReference type="InterPro" id="IPR020807">
    <property type="entry name" value="PKS_DH"/>
</dbReference>
<dbReference type="Gene3D" id="3.30.70.3290">
    <property type="match status" value="1"/>
</dbReference>
<feature type="domain" description="Carrier" evidence="9">
    <location>
        <begin position="1841"/>
        <end position="1922"/>
    </location>
</feature>
<dbReference type="SMART" id="SM00822">
    <property type="entry name" value="PKS_KR"/>
    <property type="match status" value="1"/>
</dbReference>
<dbReference type="GO" id="GO:0008270">
    <property type="term" value="F:zinc ion binding"/>
    <property type="evidence" value="ECO:0007669"/>
    <property type="project" value="InterPro"/>
</dbReference>
<evidence type="ECO:0000256" key="7">
    <source>
        <dbReference type="ARBA" id="ARBA00023315"/>
    </source>
</evidence>
<dbReference type="InterPro" id="IPR016035">
    <property type="entry name" value="Acyl_Trfase/lysoPLipase"/>
</dbReference>
<dbReference type="PROSITE" id="PS52019">
    <property type="entry name" value="PKS_MFAS_DH"/>
    <property type="match status" value="1"/>
</dbReference>